<keyword evidence="1" id="KW-0304">Gas vesicle</keyword>
<sequence length="247" mass="26283">MTVGRRPMLHCILRDPPRCAPLPGGLRGIGVDGLRAVVADVDPDQVRAADSAQLQGYADLIACLHCDAPLIPMRFGCVFTSDAAVRKLLTGHQARLLTMLDHLDDCVEIGIRLMLPKAASPTATAAAPGPAPEAEGLKDRGPGHGHLAVIRRRLDDEALAAARAAEARGAIERIVAGLYRDLHQEFGQIGGRSLLSLYFLVPREQSGAFVEALRRDPSAVPGSGLITGPWPPYNFVGAIDDDLRSLA</sequence>
<protein>
    <recommendedName>
        <fullName evidence="7">GvpL/GvpF family gas vesicle protein</fullName>
    </recommendedName>
</protein>
<dbReference type="AlphaFoldDB" id="A0A2K8U847"/>
<evidence type="ECO:0000256" key="1">
    <source>
        <dbReference type="ARBA" id="ARBA00022987"/>
    </source>
</evidence>
<dbReference type="PANTHER" id="PTHR36852:SF1">
    <property type="entry name" value="PROTEIN GVPL 2"/>
    <property type="match status" value="1"/>
</dbReference>
<name>A0A2K8U847_9GAMM</name>
<feature type="compositionally biased region" description="Low complexity" evidence="4">
    <location>
        <begin position="122"/>
        <end position="134"/>
    </location>
</feature>
<dbReference type="KEGG" id="tsy:THSYN_11840"/>
<dbReference type="InterPro" id="IPR009430">
    <property type="entry name" value="GvpL/GvpF"/>
</dbReference>
<evidence type="ECO:0000256" key="2">
    <source>
        <dbReference type="ARBA" id="ARBA00035108"/>
    </source>
</evidence>
<dbReference type="PANTHER" id="PTHR36852">
    <property type="entry name" value="PROTEIN GVPL 2"/>
    <property type="match status" value="1"/>
</dbReference>
<comment type="similarity">
    <text evidence="3">Belongs to the gas vesicle GvpF/GvpL family.</text>
</comment>
<feature type="region of interest" description="Disordered" evidence="4">
    <location>
        <begin position="122"/>
        <end position="142"/>
    </location>
</feature>
<dbReference type="Proteomes" id="UP000232638">
    <property type="component" value="Chromosome"/>
</dbReference>
<evidence type="ECO:0000256" key="4">
    <source>
        <dbReference type="SAM" id="MobiDB-lite"/>
    </source>
</evidence>
<evidence type="ECO:0000313" key="5">
    <source>
        <dbReference type="EMBL" id="AUB81579.1"/>
    </source>
</evidence>
<dbReference type="Pfam" id="PF06386">
    <property type="entry name" value="GvpL_GvpF"/>
    <property type="match status" value="1"/>
</dbReference>
<evidence type="ECO:0000313" key="6">
    <source>
        <dbReference type="Proteomes" id="UP000232638"/>
    </source>
</evidence>
<keyword evidence="6" id="KW-1185">Reference proteome</keyword>
<dbReference type="EMBL" id="CP020370">
    <property type="protein sequence ID" value="AUB81579.1"/>
    <property type="molecule type" value="Genomic_DNA"/>
</dbReference>
<evidence type="ECO:0008006" key="7">
    <source>
        <dbReference type="Google" id="ProtNLM"/>
    </source>
</evidence>
<organism evidence="5 6">
    <name type="scientific">Candidatus Thiodictyon syntrophicum</name>
    <dbReference type="NCBI Taxonomy" id="1166950"/>
    <lineage>
        <taxon>Bacteria</taxon>
        <taxon>Pseudomonadati</taxon>
        <taxon>Pseudomonadota</taxon>
        <taxon>Gammaproteobacteria</taxon>
        <taxon>Chromatiales</taxon>
        <taxon>Chromatiaceae</taxon>
        <taxon>Thiodictyon</taxon>
    </lineage>
</organism>
<dbReference type="GO" id="GO:0031412">
    <property type="term" value="P:gas vesicle organization"/>
    <property type="evidence" value="ECO:0007669"/>
    <property type="project" value="InterPro"/>
</dbReference>
<comment type="subcellular location">
    <subcellularLocation>
        <location evidence="2">Gas vesicle</location>
    </subcellularLocation>
</comment>
<evidence type="ECO:0000256" key="3">
    <source>
        <dbReference type="ARBA" id="ARBA00035643"/>
    </source>
</evidence>
<reference evidence="5 6" key="1">
    <citation type="submission" date="2017-03" db="EMBL/GenBank/DDBJ databases">
        <title>Complete genome sequence of Candidatus 'Thiodictyon syntrophicum' sp. nov. strain Cad16T, a photolithoautotroph purple sulfur bacterium isolated from an alpine meromictic lake.</title>
        <authorList>
            <person name="Luedin S.M."/>
            <person name="Pothier J.F."/>
            <person name="Danza F."/>
            <person name="Storelli N."/>
            <person name="Wittwer M."/>
            <person name="Tonolla M."/>
        </authorList>
    </citation>
    <scope>NUCLEOTIDE SEQUENCE [LARGE SCALE GENOMIC DNA]</scope>
    <source>
        <strain evidence="5 6">Cad16T</strain>
    </source>
</reference>
<dbReference type="GO" id="GO:0031411">
    <property type="term" value="C:gas vesicle"/>
    <property type="evidence" value="ECO:0007669"/>
    <property type="project" value="UniProtKB-SubCell"/>
</dbReference>
<gene>
    <name evidence="5" type="ORF">THSYN_11840</name>
</gene>
<accession>A0A2K8U847</accession>
<proteinExistence type="inferred from homology"/>